<organism evidence="1 2">
    <name type="scientific">Neisseria zalophi</name>
    <dbReference type="NCBI Taxonomy" id="640030"/>
    <lineage>
        <taxon>Bacteria</taxon>
        <taxon>Pseudomonadati</taxon>
        <taxon>Pseudomonadota</taxon>
        <taxon>Betaproteobacteria</taxon>
        <taxon>Neisseriales</taxon>
        <taxon>Neisseriaceae</taxon>
        <taxon>Neisseria</taxon>
    </lineage>
</organism>
<dbReference type="EMBL" id="CP031700">
    <property type="protein sequence ID" value="QEY25173.1"/>
    <property type="molecule type" value="Genomic_DNA"/>
</dbReference>
<keyword evidence="2" id="KW-1185">Reference proteome</keyword>
<sequence length="740" mass="86163">MLSEQEIFNQLSTLCSQKGFIHALVKLNFDNNYYRANKNGNFTSNQIVKSHINKEKVIRAELLTLLALVIKNNPYFFQDEKPIPEILEKNIQTIKELLNNLHNIFTQPIVKNMREKANVMHTQQNFELFNESDVFLTEESIREAIFYGGDGVYSFQYQDLGCLKYLKDNDWFVKNKGFSIRVAFYVLEIIFDLHHIKIDYALTNKNEISLEDFILSKTEIINFLEKKSVNNFPIDELQSFIDAFCLKNIDDINNFRQIDDFNPLSAYPFINLSDDKFLIFDLFTISQALYETPFFWMLNDKQYKNIALKNRGDFTEDFTYKILCNVFGEKNVWKNVDLYSEHDGIKSKNKSGEIDILVNVSGHALVFQAKAKKLTLESRKGNIAQISNDFSKAIQDAYDQAVNCSEILLTNQYTAKVNNEIIRLPKIEFCYPICILSEYFPALVMQVRLLLEEHNINNIAHALVLDVFLLDLMSKTLLTPLDFLHFISSFSKSRSIFLANTQIEILSSHLKANWLCLEEDVNLVYLDDSLSFNLDIYISKIRGKMLDEHDINIPSGWLKFKDTYWWELFNFLSPLDSQKKLKLGLLMMQCSGELIENYNLGINQCIRSLNHNKTQILSDFSLYIGDKSGLTVYVTDHPITTNDLIKKINTHAILKKYHTHADLWFALILSKQGKVKYFDVLDFEWKYNQEIQNIYQNTLGKNNIFKTLTKGRVITKKIGRNEPCPCNSGKKYKHCCLKNR</sequence>
<gene>
    <name evidence="1" type="ORF">D0T92_00510</name>
</gene>
<dbReference type="Proteomes" id="UP000325713">
    <property type="component" value="Chromosome"/>
</dbReference>
<dbReference type="SUPFAM" id="SSF103642">
    <property type="entry name" value="Sec-C motif"/>
    <property type="match status" value="1"/>
</dbReference>
<evidence type="ECO:0000313" key="2">
    <source>
        <dbReference type="Proteomes" id="UP000325713"/>
    </source>
</evidence>
<accession>A0A5J6PVU0</accession>
<dbReference type="OrthoDB" id="570299at2"/>
<evidence type="ECO:0000313" key="1">
    <source>
        <dbReference type="EMBL" id="QEY25173.1"/>
    </source>
</evidence>
<name>A0A5J6PVU0_9NEIS</name>
<dbReference type="Gene3D" id="3.10.450.50">
    <property type="match status" value="1"/>
</dbReference>
<protein>
    <recommendedName>
        <fullName evidence="3">Prepilin peptidase</fullName>
    </recommendedName>
</protein>
<dbReference type="AlphaFoldDB" id="A0A5J6PVU0"/>
<evidence type="ECO:0008006" key="3">
    <source>
        <dbReference type="Google" id="ProtNLM"/>
    </source>
</evidence>
<proteinExistence type="predicted"/>
<dbReference type="KEGG" id="nzl:D0T92_00510"/>
<dbReference type="InterPro" id="IPR004027">
    <property type="entry name" value="SEC_C_motif"/>
</dbReference>
<dbReference type="Pfam" id="PF02810">
    <property type="entry name" value="SEC-C"/>
    <property type="match status" value="1"/>
</dbReference>
<reference evidence="1 2" key="1">
    <citation type="submission" date="2018-08" db="EMBL/GenBank/DDBJ databases">
        <title>Neisseria zalophi ATCC BAA-2455 complete genome.</title>
        <authorList>
            <person name="Veseli I.A."/>
            <person name="Buttler R."/>
            <person name="Mascarenhas dos Santos A.C."/>
            <person name="Pombert J.-F."/>
        </authorList>
    </citation>
    <scope>NUCLEOTIDE SEQUENCE [LARGE SCALE GENOMIC DNA]</scope>
    <source>
        <strain evidence="1 2">ATCC BAA-2455</strain>
    </source>
</reference>